<comment type="caution">
    <text evidence="1">The sequence shown here is derived from an EMBL/GenBank/DDBJ whole genome shotgun (WGS) entry which is preliminary data.</text>
</comment>
<sequence length="115" mass="13173">MPVDNESEFKISTLPRGHGALSPTFMNTMKGVYESMKPLMDALRKGYIIEDRSFIRGEEHLLPSDELAWLNQKLIERHCLPIIPRGGLLNRAEFEKLLPIVIEENKDLIEALSKK</sequence>
<evidence type="ECO:0000313" key="1">
    <source>
        <dbReference type="EMBL" id="ETA68887.1"/>
    </source>
</evidence>
<dbReference type="RefSeq" id="WP_023846021.1">
    <property type="nucleotide sequence ID" value="NZ_AZAJ01000001.1"/>
</dbReference>
<gene>
    <name evidence="1" type="ORF">MettiDRAFT_2375</name>
</gene>
<dbReference type="EMBL" id="AZAJ01000001">
    <property type="protein sequence ID" value="ETA68887.1"/>
    <property type="molecule type" value="Genomic_DNA"/>
</dbReference>
<organism evidence="1 2">
    <name type="scientific">Methanolobus tindarius DSM 2278</name>
    <dbReference type="NCBI Taxonomy" id="1090322"/>
    <lineage>
        <taxon>Archaea</taxon>
        <taxon>Methanobacteriati</taxon>
        <taxon>Methanobacteriota</taxon>
        <taxon>Stenosarchaea group</taxon>
        <taxon>Methanomicrobia</taxon>
        <taxon>Methanosarcinales</taxon>
        <taxon>Methanosarcinaceae</taxon>
        <taxon>Methanolobus</taxon>
    </lineage>
</organism>
<keyword evidence="2" id="KW-1185">Reference proteome</keyword>
<dbReference type="Proteomes" id="UP000019483">
    <property type="component" value="Unassembled WGS sequence"/>
</dbReference>
<name>W9DYU1_METTI</name>
<dbReference type="AlphaFoldDB" id="W9DYU1"/>
<reference evidence="1 2" key="1">
    <citation type="submission" date="2013-08" db="EMBL/GenBank/DDBJ databases">
        <authorList>
            <consortium name="DOE Joint Genome Institute"/>
            <person name="Eisen J."/>
            <person name="Huntemann M."/>
            <person name="Han J."/>
            <person name="Chen A."/>
            <person name="Kyrpides N."/>
            <person name="Mavromatis K."/>
            <person name="Markowitz V."/>
            <person name="Palaniappan K."/>
            <person name="Ivanova N."/>
            <person name="Schaumberg A."/>
            <person name="Pati A."/>
            <person name="Liolios K."/>
            <person name="Nordberg H.P."/>
            <person name="Cantor M.N."/>
            <person name="Hua S.X."/>
            <person name="Woyke T."/>
        </authorList>
    </citation>
    <scope>NUCLEOTIDE SEQUENCE [LARGE SCALE GENOMIC DNA]</scope>
    <source>
        <strain evidence="1 2">DSM 2278</strain>
    </source>
</reference>
<evidence type="ECO:0000313" key="2">
    <source>
        <dbReference type="Proteomes" id="UP000019483"/>
    </source>
</evidence>
<proteinExistence type="predicted"/>
<protein>
    <submittedName>
        <fullName evidence="1">Uncharacterized protein</fullName>
    </submittedName>
</protein>
<accession>W9DYU1</accession>